<dbReference type="Gene3D" id="3.30.70.2970">
    <property type="entry name" value="Protein of unknown function (DUF541), domain 2"/>
    <property type="match status" value="1"/>
</dbReference>
<dbReference type="PANTHER" id="PTHR34387:SF1">
    <property type="entry name" value="PERIPLASMIC IMMUNOGENIC PROTEIN"/>
    <property type="match status" value="1"/>
</dbReference>
<sequence length="224" mass="24442">MFGNQSIERPFGISVFGSSVMRVEPDIAVIEFSASHKRGNAMEAFLETQKSANAVDTFLKQAGYQEFGSSRIKLESKTRYVNGEDQHTGYLAQVDFRLTLRDLDRLEPLLLGIIEAGANQIDSVDYQVNNLAELRTMARQKAVTAGIRKAEAYCLAANVTLGPIIHITDVNPESFQQRSSHGTKFREVSIDEQDGKGSLNPGSINVGGAVMLAFKIGKSTPANS</sequence>
<accession>A0A918CCD3</accession>
<gene>
    <name evidence="1" type="ORF">GCM10008957_32130</name>
</gene>
<dbReference type="InterPro" id="IPR007497">
    <property type="entry name" value="SIMPL/DUF541"/>
</dbReference>
<protein>
    <submittedName>
        <fullName evidence="1">SIMPL domain-containing protein</fullName>
    </submittedName>
</protein>
<reference evidence="1" key="2">
    <citation type="submission" date="2020-09" db="EMBL/GenBank/DDBJ databases">
        <authorList>
            <person name="Sun Q."/>
            <person name="Ohkuma M."/>
        </authorList>
    </citation>
    <scope>NUCLEOTIDE SEQUENCE</scope>
    <source>
        <strain evidence="1">JCM 31311</strain>
    </source>
</reference>
<name>A0A918CCD3_9DEIO</name>
<dbReference type="EMBL" id="BMQL01000020">
    <property type="protein sequence ID" value="GGR17109.1"/>
    <property type="molecule type" value="Genomic_DNA"/>
</dbReference>
<dbReference type="Pfam" id="PF04402">
    <property type="entry name" value="SIMPL"/>
    <property type="match status" value="1"/>
</dbReference>
<evidence type="ECO:0000313" key="2">
    <source>
        <dbReference type="Proteomes" id="UP000603865"/>
    </source>
</evidence>
<dbReference type="Proteomes" id="UP000603865">
    <property type="component" value="Unassembled WGS sequence"/>
</dbReference>
<comment type="caution">
    <text evidence="1">The sequence shown here is derived from an EMBL/GenBank/DDBJ whole genome shotgun (WGS) entry which is preliminary data.</text>
</comment>
<dbReference type="Gene3D" id="3.30.110.170">
    <property type="entry name" value="Protein of unknown function (DUF541), domain 1"/>
    <property type="match status" value="1"/>
</dbReference>
<dbReference type="InterPro" id="IPR052022">
    <property type="entry name" value="26kDa_periplasmic_antigen"/>
</dbReference>
<proteinExistence type="predicted"/>
<reference evidence="1" key="1">
    <citation type="journal article" date="2014" name="Int. J. Syst. Evol. Microbiol.">
        <title>Complete genome sequence of Corynebacterium casei LMG S-19264T (=DSM 44701T), isolated from a smear-ripened cheese.</title>
        <authorList>
            <consortium name="US DOE Joint Genome Institute (JGI-PGF)"/>
            <person name="Walter F."/>
            <person name="Albersmeier A."/>
            <person name="Kalinowski J."/>
            <person name="Ruckert C."/>
        </authorList>
    </citation>
    <scope>NUCLEOTIDE SEQUENCE</scope>
    <source>
        <strain evidence="1">JCM 31311</strain>
    </source>
</reference>
<dbReference type="GO" id="GO:0006974">
    <property type="term" value="P:DNA damage response"/>
    <property type="evidence" value="ECO:0007669"/>
    <property type="project" value="TreeGrafter"/>
</dbReference>
<evidence type="ECO:0000313" key="1">
    <source>
        <dbReference type="EMBL" id="GGR17109.1"/>
    </source>
</evidence>
<dbReference type="AlphaFoldDB" id="A0A918CCD3"/>
<organism evidence="1 2">
    <name type="scientific">Deinococcus ruber</name>
    <dbReference type="NCBI Taxonomy" id="1848197"/>
    <lineage>
        <taxon>Bacteria</taxon>
        <taxon>Thermotogati</taxon>
        <taxon>Deinococcota</taxon>
        <taxon>Deinococci</taxon>
        <taxon>Deinococcales</taxon>
        <taxon>Deinococcaceae</taxon>
        <taxon>Deinococcus</taxon>
    </lineage>
</organism>
<keyword evidence="2" id="KW-1185">Reference proteome</keyword>
<dbReference type="PANTHER" id="PTHR34387">
    <property type="entry name" value="SLR1258 PROTEIN"/>
    <property type="match status" value="1"/>
</dbReference>